<dbReference type="AlphaFoldDB" id="A0A5R8KKM9"/>
<dbReference type="EMBL" id="VAUV01000001">
    <property type="protein sequence ID" value="TLD72807.1"/>
    <property type="molecule type" value="Genomic_DNA"/>
</dbReference>
<keyword evidence="3" id="KW-1003">Cell membrane</keyword>
<feature type="compositionally biased region" description="Polar residues" evidence="14">
    <location>
        <begin position="707"/>
        <end position="717"/>
    </location>
</feature>
<evidence type="ECO:0000256" key="6">
    <source>
        <dbReference type="ARBA" id="ARBA00022692"/>
    </source>
</evidence>
<reference evidence="18 19" key="1">
    <citation type="submission" date="2019-05" db="EMBL/GenBank/DDBJ databases">
        <title>Verrucobacter flavum gen. nov., sp. nov. a new member of the family Verrucomicrobiaceae.</title>
        <authorList>
            <person name="Szuroczki S."/>
            <person name="Abbaszade G."/>
            <person name="Szabo A."/>
            <person name="Felfoldi T."/>
            <person name="Schumann P."/>
            <person name="Boka K."/>
            <person name="Keki Z."/>
            <person name="Toumi M."/>
            <person name="Toth E."/>
        </authorList>
    </citation>
    <scope>NUCLEOTIDE SEQUENCE [LARGE SCALE GENOMIC DNA]</scope>
    <source>
        <strain evidence="18 19">MG-N-17</strain>
    </source>
</reference>
<comment type="catalytic activity">
    <reaction evidence="13">
        <text>L-tyrosyl-[protein] + ATP = O-phospho-L-tyrosyl-[protein] + ADP + H(+)</text>
        <dbReference type="Rhea" id="RHEA:10596"/>
        <dbReference type="Rhea" id="RHEA-COMP:10136"/>
        <dbReference type="Rhea" id="RHEA-COMP:20101"/>
        <dbReference type="ChEBI" id="CHEBI:15378"/>
        <dbReference type="ChEBI" id="CHEBI:30616"/>
        <dbReference type="ChEBI" id="CHEBI:46858"/>
        <dbReference type="ChEBI" id="CHEBI:61978"/>
        <dbReference type="ChEBI" id="CHEBI:456216"/>
    </reaction>
</comment>
<dbReference type="GO" id="GO:0005524">
    <property type="term" value="F:ATP binding"/>
    <property type="evidence" value="ECO:0007669"/>
    <property type="project" value="UniProtKB-KW"/>
</dbReference>
<protein>
    <submittedName>
        <fullName evidence="18">Polysaccharide biosynthesis tyrosine autokinase</fullName>
        <ecNumber evidence="18">2.7.10.2</ecNumber>
    </submittedName>
</protein>
<evidence type="ECO:0000256" key="5">
    <source>
        <dbReference type="ARBA" id="ARBA00022679"/>
    </source>
</evidence>
<feature type="region of interest" description="Disordered" evidence="14">
    <location>
        <begin position="694"/>
        <end position="730"/>
    </location>
</feature>
<evidence type="ECO:0000256" key="14">
    <source>
        <dbReference type="SAM" id="MobiDB-lite"/>
    </source>
</evidence>
<keyword evidence="9" id="KW-0067">ATP-binding</keyword>
<dbReference type="CDD" id="cd05387">
    <property type="entry name" value="BY-kinase"/>
    <property type="match status" value="1"/>
</dbReference>
<dbReference type="Proteomes" id="UP000306196">
    <property type="component" value="Unassembled WGS sequence"/>
</dbReference>
<evidence type="ECO:0000256" key="15">
    <source>
        <dbReference type="SAM" id="Phobius"/>
    </source>
</evidence>
<dbReference type="NCBIfam" id="TIGR01007">
    <property type="entry name" value="eps_fam"/>
    <property type="match status" value="1"/>
</dbReference>
<evidence type="ECO:0000256" key="10">
    <source>
        <dbReference type="ARBA" id="ARBA00022989"/>
    </source>
</evidence>
<sequence length="730" mass="81630">MNPSPPQEHRQHALDYWQIIRNRLGLIFLCFLLVFAAAAVITHVMPRKYRAVVEIELKRQLKDTNVFGQLNQNNNLAGDGFLKTQLEIIQKPKTLERVVEKLKLLELWSLPANGRQFAIGRLQGHLEVNSSARSEIINITYYDEDPQLAADIANAVAESYRETRIQVDRDLADNSIKEFNIQVAAKEQLAQQARNKMFAVKKDLGIIELPGDNRATGQDVIDTVESATLIDRERDIYKLTNEIQSLRAQISQLQTLDGDALIRQAGELRVENETIRTIGPAYQGLLMRQESVAGSGLGPKHPTMISLGKEIETARTLLLDAANDYRNNLAFRITTGERQLAEAQKTYQEQRSKSLEADTNNQEYLHAKEEWEGLNRDLWKLRDTLAQQQIERDIPATPFTIHKSADEPETAPAKPNVKVNLALGAVVGLMFGFGLAFFLEYLDTTVKSIDEVERLLGVPVLAVIPKNVGALHRTTGLNPDAEAYRILRTNIEFNRKRPDANVISVVSGGSSEGKSTTMVNLATVCAQGGYNTLIIDGDLRRPRMHTFFDVTNDVGLTTYLSSPMELEEVVLETPIENLFLMPSGLMPADSSGMLNSPRFRQLLDDVKSRFDIVLIDSPPILGVSDASVLAAEADLTLLVVQHRKLPRHMLQRVKHSVDAVGGDVVGVVLNNVDIHSDNTYGYYTSYYTYYNSDQRGKKDRQPVANAPQKTLASLQSPKSEKNRTSYQDAF</sequence>
<dbReference type="InterPro" id="IPR005702">
    <property type="entry name" value="Wzc-like_C"/>
</dbReference>
<name>A0A5R8KKM9_9BACT</name>
<evidence type="ECO:0000256" key="11">
    <source>
        <dbReference type="ARBA" id="ARBA00023136"/>
    </source>
</evidence>
<evidence type="ECO:0000256" key="7">
    <source>
        <dbReference type="ARBA" id="ARBA00022741"/>
    </source>
</evidence>
<dbReference type="InterPro" id="IPR025669">
    <property type="entry name" value="AAA_dom"/>
</dbReference>
<comment type="subcellular location">
    <subcellularLocation>
        <location evidence="1">Cell inner membrane</location>
        <topology evidence="1">Multi-pass membrane protein</topology>
    </subcellularLocation>
</comment>
<evidence type="ECO:0000256" key="4">
    <source>
        <dbReference type="ARBA" id="ARBA00022519"/>
    </source>
</evidence>
<dbReference type="GO" id="GO:0005886">
    <property type="term" value="C:plasma membrane"/>
    <property type="evidence" value="ECO:0007669"/>
    <property type="project" value="UniProtKB-SubCell"/>
</dbReference>
<evidence type="ECO:0000256" key="1">
    <source>
        <dbReference type="ARBA" id="ARBA00004429"/>
    </source>
</evidence>
<keyword evidence="19" id="KW-1185">Reference proteome</keyword>
<dbReference type="PANTHER" id="PTHR32309">
    <property type="entry name" value="TYROSINE-PROTEIN KINASE"/>
    <property type="match status" value="1"/>
</dbReference>
<accession>A0A5R8KKM9</accession>
<evidence type="ECO:0000259" key="16">
    <source>
        <dbReference type="Pfam" id="PF02706"/>
    </source>
</evidence>
<dbReference type="GO" id="GO:0004715">
    <property type="term" value="F:non-membrane spanning protein tyrosine kinase activity"/>
    <property type="evidence" value="ECO:0007669"/>
    <property type="project" value="UniProtKB-EC"/>
</dbReference>
<evidence type="ECO:0000259" key="17">
    <source>
        <dbReference type="Pfam" id="PF13614"/>
    </source>
</evidence>
<dbReference type="InterPro" id="IPR050445">
    <property type="entry name" value="Bact_polysacc_biosynth/exp"/>
</dbReference>
<evidence type="ECO:0000256" key="13">
    <source>
        <dbReference type="ARBA" id="ARBA00053015"/>
    </source>
</evidence>
<organism evidence="18 19">
    <name type="scientific">Phragmitibacter flavus</name>
    <dbReference type="NCBI Taxonomy" id="2576071"/>
    <lineage>
        <taxon>Bacteria</taxon>
        <taxon>Pseudomonadati</taxon>
        <taxon>Verrucomicrobiota</taxon>
        <taxon>Verrucomicrobiia</taxon>
        <taxon>Verrucomicrobiales</taxon>
        <taxon>Verrucomicrobiaceae</taxon>
        <taxon>Phragmitibacter</taxon>
    </lineage>
</organism>
<keyword evidence="12" id="KW-0829">Tyrosine-protein kinase</keyword>
<comment type="similarity">
    <text evidence="2">Belongs to the etk/wzc family.</text>
</comment>
<dbReference type="RefSeq" id="WP_138084430.1">
    <property type="nucleotide sequence ID" value="NZ_VAUV01000001.1"/>
</dbReference>
<evidence type="ECO:0000256" key="2">
    <source>
        <dbReference type="ARBA" id="ARBA00008883"/>
    </source>
</evidence>
<keyword evidence="5 18" id="KW-0808">Transferase</keyword>
<keyword evidence="4" id="KW-0997">Cell inner membrane</keyword>
<gene>
    <name evidence="18" type="ORF">FEM03_01680</name>
</gene>
<dbReference type="SUPFAM" id="SSF52540">
    <property type="entry name" value="P-loop containing nucleoside triphosphate hydrolases"/>
    <property type="match status" value="1"/>
</dbReference>
<evidence type="ECO:0000256" key="3">
    <source>
        <dbReference type="ARBA" id="ARBA00022475"/>
    </source>
</evidence>
<dbReference type="Pfam" id="PF02706">
    <property type="entry name" value="Wzz"/>
    <property type="match status" value="1"/>
</dbReference>
<evidence type="ECO:0000313" key="18">
    <source>
        <dbReference type="EMBL" id="TLD72807.1"/>
    </source>
</evidence>
<proteinExistence type="inferred from homology"/>
<dbReference type="InterPro" id="IPR003856">
    <property type="entry name" value="LPS_length_determ_N"/>
</dbReference>
<dbReference type="InterPro" id="IPR027417">
    <property type="entry name" value="P-loop_NTPase"/>
</dbReference>
<keyword evidence="10 15" id="KW-1133">Transmembrane helix</keyword>
<keyword evidence="11 15" id="KW-0472">Membrane</keyword>
<comment type="caution">
    <text evidence="18">The sequence shown here is derived from an EMBL/GenBank/DDBJ whole genome shotgun (WGS) entry which is preliminary data.</text>
</comment>
<evidence type="ECO:0000256" key="8">
    <source>
        <dbReference type="ARBA" id="ARBA00022777"/>
    </source>
</evidence>
<keyword evidence="8 18" id="KW-0418">Kinase</keyword>
<evidence type="ECO:0000256" key="12">
    <source>
        <dbReference type="ARBA" id="ARBA00023137"/>
    </source>
</evidence>
<dbReference type="OrthoDB" id="9794577at2"/>
<feature type="transmembrane region" description="Helical" evidence="15">
    <location>
        <begin position="20"/>
        <end position="41"/>
    </location>
</feature>
<dbReference type="Gene3D" id="3.40.50.300">
    <property type="entry name" value="P-loop containing nucleotide triphosphate hydrolases"/>
    <property type="match status" value="1"/>
</dbReference>
<dbReference type="Pfam" id="PF13614">
    <property type="entry name" value="AAA_31"/>
    <property type="match status" value="1"/>
</dbReference>
<keyword evidence="6 15" id="KW-0812">Transmembrane</keyword>
<dbReference type="EC" id="2.7.10.2" evidence="18"/>
<dbReference type="PANTHER" id="PTHR32309:SF31">
    <property type="entry name" value="CAPSULAR EXOPOLYSACCHARIDE FAMILY"/>
    <property type="match status" value="1"/>
</dbReference>
<feature type="domain" description="AAA" evidence="17">
    <location>
        <begin position="503"/>
        <end position="658"/>
    </location>
</feature>
<evidence type="ECO:0000256" key="9">
    <source>
        <dbReference type="ARBA" id="ARBA00022840"/>
    </source>
</evidence>
<keyword evidence="7" id="KW-0547">Nucleotide-binding</keyword>
<evidence type="ECO:0000313" key="19">
    <source>
        <dbReference type="Proteomes" id="UP000306196"/>
    </source>
</evidence>
<feature type="domain" description="Polysaccharide chain length determinant N-terminal" evidence="16">
    <location>
        <begin position="17"/>
        <end position="102"/>
    </location>
</feature>